<dbReference type="PANTHER" id="PTHR31157">
    <property type="entry name" value="SCP DOMAIN-CONTAINING PROTEIN"/>
    <property type="match status" value="1"/>
</dbReference>
<dbReference type="InterPro" id="IPR014044">
    <property type="entry name" value="CAP_dom"/>
</dbReference>
<evidence type="ECO:0000256" key="1">
    <source>
        <dbReference type="SAM" id="SignalP"/>
    </source>
</evidence>
<dbReference type="SUPFAM" id="SSF55797">
    <property type="entry name" value="PR-1-like"/>
    <property type="match status" value="1"/>
</dbReference>
<dbReference type="AlphaFoldDB" id="A0A840RZU6"/>
<evidence type="ECO:0000259" key="2">
    <source>
        <dbReference type="Pfam" id="PF00188"/>
    </source>
</evidence>
<dbReference type="EMBL" id="JACHHO010000001">
    <property type="protein sequence ID" value="MBB5203073.1"/>
    <property type="molecule type" value="Genomic_DNA"/>
</dbReference>
<keyword evidence="1" id="KW-0732">Signal</keyword>
<organism evidence="3 4">
    <name type="scientific">Inhella inkyongensis</name>
    <dbReference type="NCBI Taxonomy" id="392593"/>
    <lineage>
        <taxon>Bacteria</taxon>
        <taxon>Pseudomonadati</taxon>
        <taxon>Pseudomonadota</taxon>
        <taxon>Betaproteobacteria</taxon>
        <taxon>Burkholderiales</taxon>
        <taxon>Sphaerotilaceae</taxon>
        <taxon>Inhella</taxon>
    </lineage>
</organism>
<dbReference type="RefSeq" id="WP_138857845.1">
    <property type="nucleotide sequence ID" value="NZ_CP040709.1"/>
</dbReference>
<gene>
    <name evidence="3" type="ORF">HNQ51_000366</name>
</gene>
<dbReference type="Pfam" id="PF00188">
    <property type="entry name" value="CAP"/>
    <property type="match status" value="1"/>
</dbReference>
<feature type="signal peptide" evidence="1">
    <location>
        <begin position="1"/>
        <end position="19"/>
    </location>
</feature>
<accession>A0A840RZU6</accession>
<evidence type="ECO:0000313" key="3">
    <source>
        <dbReference type="EMBL" id="MBB5203073.1"/>
    </source>
</evidence>
<dbReference type="PANTHER" id="PTHR31157:SF1">
    <property type="entry name" value="SCP DOMAIN-CONTAINING PROTEIN"/>
    <property type="match status" value="1"/>
</dbReference>
<feature type="chain" id="PRO_5032765508" description="SCP domain-containing protein" evidence="1">
    <location>
        <begin position="20"/>
        <end position="281"/>
    </location>
</feature>
<keyword evidence="4" id="KW-1185">Reference proteome</keyword>
<evidence type="ECO:0000313" key="4">
    <source>
        <dbReference type="Proteomes" id="UP000554837"/>
    </source>
</evidence>
<reference evidence="3 4" key="1">
    <citation type="submission" date="2020-08" db="EMBL/GenBank/DDBJ databases">
        <title>Genomic Encyclopedia of Type Strains, Phase IV (KMG-IV): sequencing the most valuable type-strain genomes for metagenomic binning, comparative biology and taxonomic classification.</title>
        <authorList>
            <person name="Goeker M."/>
        </authorList>
    </citation>
    <scope>NUCLEOTIDE SEQUENCE [LARGE SCALE GENOMIC DNA]</scope>
    <source>
        <strain evidence="3 4">DSM 23958</strain>
    </source>
</reference>
<proteinExistence type="predicted"/>
<feature type="domain" description="SCP" evidence="2">
    <location>
        <begin position="30"/>
        <end position="143"/>
    </location>
</feature>
<name>A0A840RZU6_9BURK</name>
<protein>
    <recommendedName>
        <fullName evidence="2">SCP domain-containing protein</fullName>
    </recommendedName>
</protein>
<dbReference type="Proteomes" id="UP000554837">
    <property type="component" value="Unassembled WGS sequence"/>
</dbReference>
<comment type="caution">
    <text evidence="3">The sequence shown here is derived from an EMBL/GenBank/DDBJ whole genome shotgun (WGS) entry which is preliminary data.</text>
</comment>
<sequence length="281" mass="31254">MPWLFRLFLLLLMLPALQAQSLSPAAERVLALLNRERVQQGLQALRPQAQLQAAAQAHADYLALHQQTSHSQERDRELFLGERPADRARALGYAERRRGVVAEVFVVGHEEPEAAIQHLLSGPYHRHVLLSATAEEAGVGVNAQPGLVIALGSPGLGWREPVGPPILLWPGPDAHHVPPEACCEQPRPANLDRFGMPVSIQALPGERLSVQAFELEDEAGQRVDTVLLQGPADPHLRLAPHVAYLLPRQPLQALSRYRVRATFSTGWRQMQREWQFHTGER</sequence>
<dbReference type="Gene3D" id="3.40.33.10">
    <property type="entry name" value="CAP"/>
    <property type="match status" value="1"/>
</dbReference>
<dbReference type="InterPro" id="IPR035940">
    <property type="entry name" value="CAP_sf"/>
</dbReference>